<dbReference type="RefSeq" id="WP_330629312.1">
    <property type="nucleotide sequence ID" value="NZ_CP135445.1"/>
</dbReference>
<feature type="transmembrane region" description="Helical" evidence="6">
    <location>
        <begin position="162"/>
        <end position="181"/>
    </location>
</feature>
<keyword evidence="4 6" id="KW-1133">Transmembrane helix</keyword>
<dbReference type="InterPro" id="IPR037185">
    <property type="entry name" value="EmrE-like"/>
</dbReference>
<feature type="transmembrane region" description="Helical" evidence="6">
    <location>
        <begin position="108"/>
        <end position="127"/>
    </location>
</feature>
<evidence type="ECO:0000313" key="9">
    <source>
        <dbReference type="Proteomes" id="UP001623290"/>
    </source>
</evidence>
<accession>A0ABZ1E3G6</accession>
<feature type="transmembrane region" description="Helical" evidence="6">
    <location>
        <begin position="253"/>
        <end position="277"/>
    </location>
</feature>
<sequence>MLSSPALRLFPPSDLSRTGGALGMMVLLWGLSWPATQMALQEIPPLWLATFRFGSAALCLFAVPAVRGAITWPKRADLPIVLSIALLQMTVFTGLGMIAMTVTDTSHAVLLAYTTPLWTVFLGAVMLRQRPSRAQLVALGLGLSGIALVCSPLETDWTQPDAFMGAGFLLIGAICWSGVIVHIRRHRWHSSPLALAPWQMALAALCLGLGAFWLEGPPRQIRWSLSLVGMLVFIGPVATSLCFVIAADYGRRISAFAMSNVTLGVPLIGIAASVLLLANRLSLLFLTGLALVFCGMVLAARATSRA</sequence>
<evidence type="ECO:0000256" key="5">
    <source>
        <dbReference type="ARBA" id="ARBA00023136"/>
    </source>
</evidence>
<gene>
    <name evidence="8" type="ORF">RPE78_17160</name>
</gene>
<feature type="domain" description="EamA" evidence="7">
    <location>
        <begin position="25"/>
        <end position="149"/>
    </location>
</feature>
<reference evidence="8 9" key="1">
    <citation type="submission" date="2023-09" db="EMBL/GenBank/DDBJ databases">
        <title>Thioclava shenzhenensis sp. nov., a multidrug resistant bacteria-antagonizing species isolated from coastal seawater.</title>
        <authorList>
            <person name="Long M."/>
        </authorList>
    </citation>
    <scope>NUCLEOTIDE SEQUENCE [LARGE SCALE GENOMIC DNA]</scope>
    <source>
        <strain evidence="8 9">FTW29</strain>
        <plasmid evidence="8 9">unnamed2</plasmid>
    </source>
</reference>
<feature type="domain" description="EamA" evidence="7">
    <location>
        <begin position="164"/>
        <end position="299"/>
    </location>
</feature>
<feature type="transmembrane region" description="Helical" evidence="6">
    <location>
        <begin position="193"/>
        <end position="214"/>
    </location>
</feature>
<organism evidence="8 9">
    <name type="scientific">Thioclava litoralis</name>
    <dbReference type="NCBI Taxonomy" id="3076557"/>
    <lineage>
        <taxon>Bacteria</taxon>
        <taxon>Pseudomonadati</taxon>
        <taxon>Pseudomonadota</taxon>
        <taxon>Alphaproteobacteria</taxon>
        <taxon>Rhodobacterales</taxon>
        <taxon>Paracoccaceae</taxon>
        <taxon>Thioclava</taxon>
    </lineage>
</organism>
<keyword evidence="9" id="KW-1185">Reference proteome</keyword>
<keyword evidence="3 6" id="KW-0812">Transmembrane</keyword>
<dbReference type="Pfam" id="PF00892">
    <property type="entry name" value="EamA"/>
    <property type="match status" value="2"/>
</dbReference>
<evidence type="ECO:0000256" key="3">
    <source>
        <dbReference type="ARBA" id="ARBA00022692"/>
    </source>
</evidence>
<feature type="transmembrane region" description="Helical" evidence="6">
    <location>
        <begin position="134"/>
        <end position="150"/>
    </location>
</feature>
<keyword evidence="8" id="KW-0614">Plasmid</keyword>
<dbReference type="SUPFAM" id="SSF103481">
    <property type="entry name" value="Multidrug resistance efflux transporter EmrE"/>
    <property type="match status" value="2"/>
</dbReference>
<comment type="subcellular location">
    <subcellularLocation>
        <location evidence="1">Membrane</location>
        <topology evidence="1">Multi-pass membrane protein</topology>
    </subcellularLocation>
</comment>
<dbReference type="EMBL" id="CP135445">
    <property type="protein sequence ID" value="WRY35585.1"/>
    <property type="molecule type" value="Genomic_DNA"/>
</dbReference>
<keyword evidence="5 6" id="KW-0472">Membrane</keyword>
<feature type="transmembrane region" description="Helical" evidence="6">
    <location>
        <begin position="226"/>
        <end position="246"/>
    </location>
</feature>
<evidence type="ECO:0000256" key="6">
    <source>
        <dbReference type="SAM" id="Phobius"/>
    </source>
</evidence>
<dbReference type="PANTHER" id="PTHR32322">
    <property type="entry name" value="INNER MEMBRANE TRANSPORTER"/>
    <property type="match status" value="1"/>
</dbReference>
<dbReference type="InterPro" id="IPR050638">
    <property type="entry name" value="AA-Vitamin_Transporters"/>
</dbReference>
<evidence type="ECO:0000256" key="4">
    <source>
        <dbReference type="ARBA" id="ARBA00022989"/>
    </source>
</evidence>
<geneLocation type="plasmid" evidence="8 9">
    <name>unnamed2</name>
</geneLocation>
<protein>
    <submittedName>
        <fullName evidence="8">DMT family transporter</fullName>
    </submittedName>
</protein>
<dbReference type="InterPro" id="IPR000620">
    <property type="entry name" value="EamA_dom"/>
</dbReference>
<evidence type="ECO:0000256" key="2">
    <source>
        <dbReference type="ARBA" id="ARBA00007362"/>
    </source>
</evidence>
<name>A0ABZ1E3G6_9RHOB</name>
<evidence type="ECO:0000259" key="7">
    <source>
        <dbReference type="Pfam" id="PF00892"/>
    </source>
</evidence>
<evidence type="ECO:0000256" key="1">
    <source>
        <dbReference type="ARBA" id="ARBA00004141"/>
    </source>
</evidence>
<proteinExistence type="inferred from homology"/>
<dbReference type="Proteomes" id="UP001623290">
    <property type="component" value="Plasmid unnamed2"/>
</dbReference>
<feature type="transmembrane region" description="Helical" evidence="6">
    <location>
        <begin position="283"/>
        <end position="300"/>
    </location>
</feature>
<feature type="transmembrane region" description="Helical" evidence="6">
    <location>
        <begin position="78"/>
        <end position="102"/>
    </location>
</feature>
<evidence type="ECO:0000313" key="8">
    <source>
        <dbReference type="EMBL" id="WRY35585.1"/>
    </source>
</evidence>
<comment type="similarity">
    <text evidence="2">Belongs to the EamA transporter family.</text>
</comment>
<feature type="transmembrane region" description="Helical" evidence="6">
    <location>
        <begin position="46"/>
        <end position="66"/>
    </location>
</feature>
<dbReference type="PANTHER" id="PTHR32322:SF2">
    <property type="entry name" value="EAMA DOMAIN-CONTAINING PROTEIN"/>
    <property type="match status" value="1"/>
</dbReference>